<keyword evidence="2" id="KW-1185">Reference proteome</keyword>
<reference evidence="1" key="1">
    <citation type="journal article" date="2014" name="Int. J. Syst. Evol. Microbiol.">
        <title>Complete genome sequence of Corynebacterium casei LMG S-19264T (=DSM 44701T), isolated from a smear-ripened cheese.</title>
        <authorList>
            <consortium name="US DOE Joint Genome Institute (JGI-PGF)"/>
            <person name="Walter F."/>
            <person name="Albersmeier A."/>
            <person name="Kalinowski J."/>
            <person name="Ruckert C."/>
        </authorList>
    </citation>
    <scope>NUCLEOTIDE SEQUENCE</scope>
    <source>
        <strain evidence="1">JCM 3086</strain>
    </source>
</reference>
<name>A0A917L8T7_9ACTN</name>
<accession>A0A917L8T7</accession>
<comment type="caution">
    <text evidence="1">The sequence shown here is derived from an EMBL/GenBank/DDBJ whole genome shotgun (WGS) entry which is preliminary data.</text>
</comment>
<dbReference type="AlphaFoldDB" id="A0A917L8T7"/>
<dbReference type="InterPro" id="IPR011473">
    <property type="entry name" value="DUF1579"/>
</dbReference>
<gene>
    <name evidence="1" type="ORF">GCM10010121_066130</name>
</gene>
<reference evidence="1" key="2">
    <citation type="submission" date="2020-09" db="EMBL/GenBank/DDBJ databases">
        <authorList>
            <person name="Sun Q."/>
            <person name="Ohkuma M."/>
        </authorList>
    </citation>
    <scope>NUCLEOTIDE SEQUENCE</scope>
    <source>
        <strain evidence="1">JCM 3086</strain>
    </source>
</reference>
<protein>
    <recommendedName>
        <fullName evidence="3">DUF1579 domain-containing protein</fullName>
    </recommendedName>
</protein>
<evidence type="ECO:0008006" key="3">
    <source>
        <dbReference type="Google" id="ProtNLM"/>
    </source>
</evidence>
<dbReference type="Pfam" id="PF07617">
    <property type="entry name" value="DUF1579"/>
    <property type="match status" value="1"/>
</dbReference>
<proteinExistence type="predicted"/>
<dbReference type="EMBL" id="BMQA01000031">
    <property type="protein sequence ID" value="GGJ45663.1"/>
    <property type="molecule type" value="Genomic_DNA"/>
</dbReference>
<evidence type="ECO:0000313" key="2">
    <source>
        <dbReference type="Proteomes" id="UP000657574"/>
    </source>
</evidence>
<dbReference type="Proteomes" id="UP000657574">
    <property type="component" value="Unassembled WGS sequence"/>
</dbReference>
<organism evidence="1 2">
    <name type="scientific">Streptomyces brasiliensis</name>
    <dbReference type="NCBI Taxonomy" id="1954"/>
    <lineage>
        <taxon>Bacteria</taxon>
        <taxon>Bacillati</taxon>
        <taxon>Actinomycetota</taxon>
        <taxon>Actinomycetes</taxon>
        <taxon>Kitasatosporales</taxon>
        <taxon>Streptomycetaceae</taxon>
        <taxon>Streptomyces</taxon>
    </lineage>
</organism>
<evidence type="ECO:0000313" key="1">
    <source>
        <dbReference type="EMBL" id="GGJ45663.1"/>
    </source>
</evidence>
<sequence length="161" mass="18142">MEGWIVSEKRAEALERLDVFVGEWALEVPDQPAPPDAGEDVPVARSWFEWTLDGQFLVQRSEVKVPGAPDGLMIVSADPETGAYTQHYYDSRGVVRLYAMSFDGRVWTLTREAPDFTPLDFGQRFTGTLSEDGNTVTGAWESRRPGGDWQHDFALDYRRLG</sequence>